<accession>C5MCN9</accession>
<dbReference type="GO" id="GO:0005737">
    <property type="term" value="C:cytoplasm"/>
    <property type="evidence" value="ECO:0007669"/>
    <property type="project" value="TreeGrafter"/>
</dbReference>
<dbReference type="KEGG" id="ctp:CTRG_03990"/>
<keyword evidence="8" id="KW-1185">Reference proteome</keyword>
<feature type="transmembrane region" description="Helical" evidence="5">
    <location>
        <begin position="95"/>
        <end position="113"/>
    </location>
</feature>
<dbReference type="InterPro" id="IPR004342">
    <property type="entry name" value="EXS_C"/>
</dbReference>
<evidence type="ECO:0000256" key="5">
    <source>
        <dbReference type="SAM" id="Phobius"/>
    </source>
</evidence>
<dbReference type="eggNOG" id="KOG1162">
    <property type="taxonomic scope" value="Eukaryota"/>
</dbReference>
<feature type="transmembrane region" description="Helical" evidence="5">
    <location>
        <begin position="125"/>
        <end position="143"/>
    </location>
</feature>
<feature type="transmembrane region" description="Helical" evidence="5">
    <location>
        <begin position="20"/>
        <end position="42"/>
    </location>
</feature>
<evidence type="ECO:0000313" key="7">
    <source>
        <dbReference type="EMBL" id="EER32319.1"/>
    </source>
</evidence>
<dbReference type="GO" id="GO:0016020">
    <property type="term" value="C:membrane"/>
    <property type="evidence" value="ECO:0007669"/>
    <property type="project" value="UniProtKB-SubCell"/>
</dbReference>
<evidence type="ECO:0000259" key="6">
    <source>
        <dbReference type="PROSITE" id="PS51380"/>
    </source>
</evidence>
<dbReference type="AlphaFoldDB" id="C5MCN9"/>
<keyword evidence="2 5" id="KW-0812">Transmembrane</keyword>
<dbReference type="OrthoDB" id="2159384at2759"/>
<gene>
    <name evidence="7" type="ORF">CTRG_03990</name>
</gene>
<evidence type="ECO:0000256" key="3">
    <source>
        <dbReference type="ARBA" id="ARBA00022989"/>
    </source>
</evidence>
<dbReference type="GeneID" id="8295838"/>
<name>C5MCN9_CANTT</name>
<dbReference type="PROSITE" id="PS51380">
    <property type="entry name" value="EXS"/>
    <property type="match status" value="1"/>
</dbReference>
<dbReference type="PANTHER" id="PTHR10783:SF46">
    <property type="entry name" value="PROTEIN ERD1 HOMOLOG 2"/>
    <property type="match status" value="1"/>
</dbReference>
<evidence type="ECO:0000256" key="2">
    <source>
        <dbReference type="ARBA" id="ARBA00022692"/>
    </source>
</evidence>
<dbReference type="RefSeq" id="XP_002549693.1">
    <property type="nucleotide sequence ID" value="XM_002549647.1"/>
</dbReference>
<evidence type="ECO:0000313" key="8">
    <source>
        <dbReference type="Proteomes" id="UP000002037"/>
    </source>
</evidence>
<sequence>MDGDAEKTYELVFNDFIPLSFRVTFTIQLGLLLWLLLNLILFNFTKINLLNLLNLSYSPHNYTQLDNTNNNLSSGEFSTTIPAEFNENQRLIKGIWRLFKVVSIVNIVCWISYRIIDGNDLLKSLYYTLPLISLGFSVYKMFYKSAQSSGQFRVFTTIKRILKGNINSISMRTNDILISDSLVSYSKVLNDLGLVFWNYWFTTDVAYNYKLEFMILCIPTCIRIKQCWFEYRSTGQKQHLLNLIKYSTGFGPLLVNVFIKRTLLNASDEEKSSGSLLFKLNSLNNWWYLASALNSTYSFIWDIKMDWNLGLFNGLFEWKSSFYKFHILRNQLTYPRIIYYLAIIIDFFLRFIWVLKFFIINEELQADHIKFIHIFSTFLFGYDAYSFGYALLELLEIQRRWIWCFLKLESDWVKLQKQQSEQIELEDILTKQG</sequence>
<feature type="transmembrane region" description="Helical" evidence="5">
    <location>
        <begin position="337"/>
        <end position="359"/>
    </location>
</feature>
<dbReference type="PANTHER" id="PTHR10783">
    <property type="entry name" value="XENOTROPIC AND POLYTROPIC RETROVIRUS RECEPTOR 1-RELATED"/>
    <property type="match status" value="1"/>
</dbReference>
<dbReference type="EMBL" id="GG692399">
    <property type="protein sequence ID" value="EER32319.1"/>
    <property type="molecule type" value="Genomic_DNA"/>
</dbReference>
<protein>
    <recommendedName>
        <fullName evidence="6">EXS domain-containing protein</fullName>
    </recommendedName>
</protein>
<feature type="domain" description="EXS" evidence="6">
    <location>
        <begin position="203"/>
        <end position="433"/>
    </location>
</feature>
<evidence type="ECO:0000256" key="4">
    <source>
        <dbReference type="ARBA" id="ARBA00023136"/>
    </source>
</evidence>
<feature type="transmembrane region" description="Helical" evidence="5">
    <location>
        <begin position="371"/>
        <end position="392"/>
    </location>
</feature>
<evidence type="ECO:0000256" key="1">
    <source>
        <dbReference type="ARBA" id="ARBA00004141"/>
    </source>
</evidence>
<keyword evidence="3 5" id="KW-1133">Transmembrane helix</keyword>
<dbReference type="VEuPathDB" id="FungiDB:CTRG_03990"/>
<reference evidence="7 8" key="1">
    <citation type="journal article" date="2009" name="Nature">
        <title>Evolution of pathogenicity and sexual reproduction in eight Candida genomes.</title>
        <authorList>
            <person name="Butler G."/>
            <person name="Rasmussen M.D."/>
            <person name="Lin M.F."/>
            <person name="Santos M.A."/>
            <person name="Sakthikumar S."/>
            <person name="Munro C.A."/>
            <person name="Rheinbay E."/>
            <person name="Grabherr M."/>
            <person name="Forche A."/>
            <person name="Reedy J.L."/>
            <person name="Agrafioti I."/>
            <person name="Arnaud M.B."/>
            <person name="Bates S."/>
            <person name="Brown A.J."/>
            <person name="Brunke S."/>
            <person name="Costanzo M.C."/>
            <person name="Fitzpatrick D.A."/>
            <person name="de Groot P.W."/>
            <person name="Harris D."/>
            <person name="Hoyer L.L."/>
            <person name="Hube B."/>
            <person name="Klis F.M."/>
            <person name="Kodira C."/>
            <person name="Lennard N."/>
            <person name="Logue M.E."/>
            <person name="Martin R."/>
            <person name="Neiman A.M."/>
            <person name="Nikolaou E."/>
            <person name="Quail M.A."/>
            <person name="Quinn J."/>
            <person name="Santos M.C."/>
            <person name="Schmitzberger F.F."/>
            <person name="Sherlock G."/>
            <person name="Shah P."/>
            <person name="Silverstein K.A."/>
            <person name="Skrzypek M.S."/>
            <person name="Soll D."/>
            <person name="Staggs R."/>
            <person name="Stansfield I."/>
            <person name="Stumpf M.P."/>
            <person name="Sudbery P.E."/>
            <person name="Srikantha T."/>
            <person name="Zeng Q."/>
            <person name="Berman J."/>
            <person name="Berriman M."/>
            <person name="Heitman J."/>
            <person name="Gow N.A."/>
            <person name="Lorenz M.C."/>
            <person name="Birren B.W."/>
            <person name="Kellis M."/>
            <person name="Cuomo C.A."/>
        </authorList>
    </citation>
    <scope>NUCLEOTIDE SEQUENCE [LARGE SCALE GENOMIC DNA]</scope>
    <source>
        <strain evidence="8">ATCC MYA-3404 / T1</strain>
    </source>
</reference>
<dbReference type="Pfam" id="PF03124">
    <property type="entry name" value="EXS"/>
    <property type="match status" value="1"/>
</dbReference>
<dbReference type="HOGENOM" id="CLU_048591_0_0_1"/>
<keyword evidence="4 5" id="KW-0472">Membrane</keyword>
<dbReference type="STRING" id="294747.C5MCN9"/>
<dbReference type="Proteomes" id="UP000002037">
    <property type="component" value="Unassembled WGS sequence"/>
</dbReference>
<comment type="subcellular location">
    <subcellularLocation>
        <location evidence="1">Membrane</location>
        <topology evidence="1">Multi-pass membrane protein</topology>
    </subcellularLocation>
</comment>
<organism evidence="7 8">
    <name type="scientific">Candida tropicalis (strain ATCC MYA-3404 / T1)</name>
    <name type="common">Yeast</name>
    <dbReference type="NCBI Taxonomy" id="294747"/>
    <lineage>
        <taxon>Eukaryota</taxon>
        <taxon>Fungi</taxon>
        <taxon>Dikarya</taxon>
        <taxon>Ascomycota</taxon>
        <taxon>Saccharomycotina</taxon>
        <taxon>Pichiomycetes</taxon>
        <taxon>Debaryomycetaceae</taxon>
        <taxon>Candida/Lodderomyces clade</taxon>
        <taxon>Candida</taxon>
    </lineage>
</organism>
<proteinExistence type="predicted"/>